<keyword evidence="4 5" id="KW-0949">S-adenosyl-L-methionine</keyword>
<evidence type="ECO:0000256" key="4">
    <source>
        <dbReference type="ARBA" id="ARBA00022691"/>
    </source>
</evidence>
<evidence type="ECO:0000256" key="1">
    <source>
        <dbReference type="ARBA" id="ARBA00022428"/>
    </source>
</evidence>
<proteinExistence type="inferred from homology"/>
<dbReference type="PANTHER" id="PTHR43591:SF24">
    <property type="entry name" value="2-METHOXY-6-POLYPRENYL-1,4-BENZOQUINOL METHYLASE, MITOCHONDRIAL"/>
    <property type="match status" value="1"/>
</dbReference>
<evidence type="ECO:0000313" key="6">
    <source>
        <dbReference type="EMBL" id="MBO8428600.1"/>
    </source>
</evidence>
<dbReference type="EC" id="2.1.1.163" evidence="5"/>
<dbReference type="PROSITE" id="PS51608">
    <property type="entry name" value="SAM_MT_UBIE"/>
    <property type="match status" value="1"/>
</dbReference>
<dbReference type="EMBL" id="JADINB010000035">
    <property type="protein sequence ID" value="MBO8428600.1"/>
    <property type="molecule type" value="Genomic_DNA"/>
</dbReference>
<dbReference type="InterPro" id="IPR023576">
    <property type="entry name" value="UbiE/COQ5_MeTrFase_CS"/>
</dbReference>
<dbReference type="PROSITE" id="PS01183">
    <property type="entry name" value="UBIE_1"/>
    <property type="match status" value="1"/>
</dbReference>
<dbReference type="SUPFAM" id="SSF53335">
    <property type="entry name" value="S-adenosyl-L-methionine-dependent methyltransferases"/>
    <property type="match status" value="1"/>
</dbReference>
<reference evidence="6" key="2">
    <citation type="journal article" date="2021" name="PeerJ">
        <title>Extensive microbial diversity within the chicken gut microbiome revealed by metagenomics and culture.</title>
        <authorList>
            <person name="Gilroy R."/>
            <person name="Ravi A."/>
            <person name="Getino M."/>
            <person name="Pursley I."/>
            <person name="Horton D.L."/>
            <person name="Alikhan N.F."/>
            <person name="Baker D."/>
            <person name="Gharbi K."/>
            <person name="Hall N."/>
            <person name="Watson M."/>
            <person name="Adriaenssens E.M."/>
            <person name="Foster-Nyarko E."/>
            <person name="Jarju S."/>
            <person name="Secka A."/>
            <person name="Antonio M."/>
            <person name="Oren A."/>
            <person name="Chaudhuri R.R."/>
            <person name="La Ragione R."/>
            <person name="Hildebrand F."/>
            <person name="Pallen M.J."/>
        </authorList>
    </citation>
    <scope>NUCLEOTIDE SEQUENCE</scope>
    <source>
        <strain evidence="6">15467</strain>
    </source>
</reference>
<dbReference type="NCBIfam" id="TIGR01934">
    <property type="entry name" value="MenG_MenH_UbiE"/>
    <property type="match status" value="1"/>
</dbReference>
<comment type="pathway">
    <text evidence="5">Quinol/quinone metabolism; menaquinone biosynthesis; menaquinol from 1,4-dihydroxy-2-naphthoate: step 2/2.</text>
</comment>
<dbReference type="NCBIfam" id="NF001244">
    <property type="entry name" value="PRK00216.1-5"/>
    <property type="match status" value="1"/>
</dbReference>
<reference evidence="6" key="1">
    <citation type="submission" date="2020-10" db="EMBL/GenBank/DDBJ databases">
        <authorList>
            <person name="Gilroy R."/>
        </authorList>
    </citation>
    <scope>NUCLEOTIDE SEQUENCE</scope>
    <source>
        <strain evidence="6">15467</strain>
    </source>
</reference>
<dbReference type="Gene3D" id="3.40.50.150">
    <property type="entry name" value="Vaccinia Virus protein VP39"/>
    <property type="match status" value="1"/>
</dbReference>
<dbReference type="Proteomes" id="UP000823635">
    <property type="component" value="Unassembled WGS sequence"/>
</dbReference>
<keyword evidence="1 5" id="KW-0474">Menaquinone biosynthesis</keyword>
<dbReference type="CDD" id="cd02440">
    <property type="entry name" value="AdoMet_MTases"/>
    <property type="match status" value="1"/>
</dbReference>
<comment type="caution">
    <text evidence="5">Lacks conserved residue(s) required for the propagation of feature annotation.</text>
</comment>
<gene>
    <name evidence="6" type="primary">ubiE</name>
    <name evidence="5" type="synonym">menG</name>
    <name evidence="6" type="ORF">IAC68_01520</name>
</gene>
<comment type="similarity">
    <text evidence="5">Belongs to the class I-like SAM-binding methyltransferase superfamily. MenG/UbiE family.</text>
</comment>
<dbReference type="InterPro" id="IPR029063">
    <property type="entry name" value="SAM-dependent_MTases_sf"/>
</dbReference>
<comment type="catalytic activity">
    <reaction evidence="5">
        <text>a 2-demethylmenaquinol + S-adenosyl-L-methionine = a menaquinol + S-adenosyl-L-homocysteine + H(+)</text>
        <dbReference type="Rhea" id="RHEA:42640"/>
        <dbReference type="Rhea" id="RHEA-COMP:9539"/>
        <dbReference type="Rhea" id="RHEA-COMP:9563"/>
        <dbReference type="ChEBI" id="CHEBI:15378"/>
        <dbReference type="ChEBI" id="CHEBI:18151"/>
        <dbReference type="ChEBI" id="CHEBI:55437"/>
        <dbReference type="ChEBI" id="CHEBI:57856"/>
        <dbReference type="ChEBI" id="CHEBI:59789"/>
        <dbReference type="EC" id="2.1.1.163"/>
    </reaction>
</comment>
<feature type="binding site" evidence="5">
    <location>
        <position position="68"/>
    </location>
    <ligand>
        <name>S-adenosyl-L-methionine</name>
        <dbReference type="ChEBI" id="CHEBI:59789"/>
    </ligand>
</feature>
<evidence type="ECO:0000256" key="5">
    <source>
        <dbReference type="HAMAP-Rule" id="MF_01813"/>
    </source>
</evidence>
<dbReference type="Pfam" id="PF01209">
    <property type="entry name" value="Ubie_methyltran"/>
    <property type="match status" value="1"/>
</dbReference>
<organism evidence="6 7">
    <name type="scientific">Candidatus Egerieousia excrementavium</name>
    <dbReference type="NCBI Taxonomy" id="2840778"/>
    <lineage>
        <taxon>Bacteria</taxon>
        <taxon>Pseudomonadati</taxon>
        <taxon>Bacteroidota</taxon>
        <taxon>Bacteroidia</taxon>
        <taxon>Bacteroidales</taxon>
        <taxon>Candidatus Egerieousia</taxon>
    </lineage>
</organism>
<dbReference type="InterPro" id="IPR004033">
    <property type="entry name" value="UbiE/COQ5_MeTrFase"/>
</dbReference>
<keyword evidence="2 5" id="KW-0489">Methyltransferase</keyword>
<dbReference type="GO" id="GO:0009234">
    <property type="term" value="P:menaquinone biosynthetic process"/>
    <property type="evidence" value="ECO:0007669"/>
    <property type="project" value="UniProtKB-UniRule"/>
</dbReference>
<comment type="caution">
    <text evidence="6">The sequence shown here is derived from an EMBL/GenBank/DDBJ whole genome shotgun (WGS) entry which is preliminary data.</text>
</comment>
<sequence>MAEKLDKREDAISGMFNEIAPKYDFINHLLSFNIDVRWRKKAVGFLDSCKAKKGEEAQFKVIDIACGTGDSSIAIYKRGMMVTGADISQGMLDVAIQKNAGLAPSRIPLPEYVNASAENLPFDKETFDAATICFGIRNFNDRRTALKEIYRVIKNGGHIAILEFAEPENRLFRLLYLLYLKHMLPGIGGLVSNRRSAYRYLAKSIEDFPKYERFCNELSEAGFNEVKYKPLTGGIALLYTGKKS</sequence>
<dbReference type="AlphaFoldDB" id="A0A9D9GVE4"/>
<dbReference type="GO" id="GO:0043770">
    <property type="term" value="F:demethylmenaquinone methyltransferase activity"/>
    <property type="evidence" value="ECO:0007669"/>
    <property type="project" value="UniProtKB-UniRule"/>
</dbReference>
<evidence type="ECO:0000256" key="2">
    <source>
        <dbReference type="ARBA" id="ARBA00022603"/>
    </source>
</evidence>
<dbReference type="PANTHER" id="PTHR43591">
    <property type="entry name" value="METHYLTRANSFERASE"/>
    <property type="match status" value="1"/>
</dbReference>
<name>A0A9D9GVE4_9BACT</name>
<protein>
    <recommendedName>
        <fullName evidence="5">Demethylmenaquinone methyltransferase</fullName>
        <ecNumber evidence="5">2.1.1.163</ecNumber>
    </recommendedName>
</protein>
<accession>A0A9D9GVE4</accession>
<feature type="binding site" evidence="5">
    <location>
        <position position="86"/>
    </location>
    <ligand>
        <name>S-adenosyl-L-methionine</name>
        <dbReference type="ChEBI" id="CHEBI:59789"/>
    </ligand>
</feature>
<dbReference type="GO" id="GO:0032259">
    <property type="term" value="P:methylation"/>
    <property type="evidence" value="ECO:0007669"/>
    <property type="project" value="UniProtKB-KW"/>
</dbReference>
<dbReference type="HAMAP" id="MF_01813">
    <property type="entry name" value="MenG_UbiE_methyltr"/>
    <property type="match status" value="1"/>
</dbReference>
<evidence type="ECO:0000256" key="3">
    <source>
        <dbReference type="ARBA" id="ARBA00022679"/>
    </source>
</evidence>
<comment type="function">
    <text evidence="5">Methyltransferase required for the conversion of demethylmenaquinol (DMKH2) to menaquinol (MKH2).</text>
</comment>
<evidence type="ECO:0000313" key="7">
    <source>
        <dbReference type="Proteomes" id="UP000823635"/>
    </source>
</evidence>
<keyword evidence="3 5" id="KW-0808">Transferase</keyword>